<evidence type="ECO:0000256" key="5">
    <source>
        <dbReference type="ARBA" id="ARBA00023211"/>
    </source>
</evidence>
<comment type="cofactor">
    <cofactor evidence="1">
        <name>Mn(2+)</name>
        <dbReference type="ChEBI" id="CHEBI:29035"/>
    </cofactor>
</comment>
<dbReference type="GO" id="GO:0004427">
    <property type="term" value="F:inorganic diphosphate phosphatase activity"/>
    <property type="evidence" value="ECO:0007669"/>
    <property type="project" value="UniProtKB-EC"/>
</dbReference>
<evidence type="ECO:0000259" key="9">
    <source>
        <dbReference type="PROSITE" id="PS51371"/>
    </source>
</evidence>
<dbReference type="InterPro" id="IPR046342">
    <property type="entry name" value="CBS_dom_sf"/>
</dbReference>
<feature type="domain" description="CBS" evidence="9">
    <location>
        <begin position="255"/>
        <end position="312"/>
    </location>
</feature>
<name>A0ABS8FHQ3_9FIRM</name>
<reference evidence="10 11" key="1">
    <citation type="submission" date="2021-10" db="EMBL/GenBank/DDBJ databases">
        <title>Anaerobic single-cell dispensing facilitates the cultivation of human gut bacteria.</title>
        <authorList>
            <person name="Afrizal A."/>
        </authorList>
    </citation>
    <scope>NUCLEOTIDE SEQUENCE [LARGE SCALE GENOMIC DNA]</scope>
    <source>
        <strain evidence="10 11">CLA-AA-H223</strain>
    </source>
</reference>
<dbReference type="PANTHER" id="PTHR12112:SF22">
    <property type="entry name" value="MANGANESE-DEPENDENT INORGANIC PYROPHOSPHATASE-RELATED"/>
    <property type="match status" value="1"/>
</dbReference>
<evidence type="ECO:0000256" key="6">
    <source>
        <dbReference type="ARBA" id="ARBA00032535"/>
    </source>
</evidence>
<dbReference type="SUPFAM" id="SSF75138">
    <property type="entry name" value="HprK N-terminal domain-like"/>
    <property type="match status" value="1"/>
</dbReference>
<dbReference type="InterPro" id="IPR001667">
    <property type="entry name" value="DDH_dom"/>
</dbReference>
<organism evidence="10 11">
    <name type="scientific">Faecalibacterium hominis</name>
    <name type="common">ex Afrizal et al. 2022</name>
    <dbReference type="NCBI Taxonomy" id="2881265"/>
    <lineage>
        <taxon>Bacteria</taxon>
        <taxon>Bacillati</taxon>
        <taxon>Bacillota</taxon>
        <taxon>Clostridia</taxon>
        <taxon>Eubacteriales</taxon>
        <taxon>Oscillospiraceae</taxon>
        <taxon>Faecalibacterium</taxon>
    </lineage>
</organism>
<keyword evidence="4 10" id="KW-0378">Hydrolase</keyword>
<dbReference type="NCBIfam" id="NF011443">
    <property type="entry name" value="PRK14869.1-5"/>
    <property type="match status" value="1"/>
</dbReference>
<dbReference type="RefSeq" id="WP_035393258.1">
    <property type="nucleotide sequence ID" value="NZ_JAJEQO010000011.1"/>
</dbReference>
<keyword evidence="3" id="KW-0479">Metal-binding</keyword>
<feature type="domain" description="CBS" evidence="9">
    <location>
        <begin position="77"/>
        <end position="133"/>
    </location>
</feature>
<dbReference type="Gene3D" id="3.90.1640.10">
    <property type="entry name" value="inorganic pyrophosphatase (n-terminal core)"/>
    <property type="match status" value="1"/>
</dbReference>
<dbReference type="PROSITE" id="PS51371">
    <property type="entry name" value="CBS"/>
    <property type="match status" value="2"/>
</dbReference>
<dbReference type="InterPro" id="IPR010766">
    <property type="entry name" value="DRTGG"/>
</dbReference>
<comment type="caution">
    <text evidence="10">The sequence shown here is derived from an EMBL/GenBank/DDBJ whole genome shotgun (WGS) entry which is preliminary data.</text>
</comment>
<dbReference type="InterPro" id="IPR038222">
    <property type="entry name" value="DHHA2_dom_sf"/>
</dbReference>
<dbReference type="Pfam" id="PF00571">
    <property type="entry name" value="CBS"/>
    <property type="match status" value="2"/>
</dbReference>
<dbReference type="Pfam" id="PF01368">
    <property type="entry name" value="DHH"/>
    <property type="match status" value="1"/>
</dbReference>
<dbReference type="Gene3D" id="3.40.1390.20">
    <property type="entry name" value="HprK N-terminal domain-like"/>
    <property type="match status" value="1"/>
</dbReference>
<dbReference type="Pfam" id="PF07085">
    <property type="entry name" value="DRTGG"/>
    <property type="match status" value="1"/>
</dbReference>
<sequence length="551" mass="60956">MPKEAHKVVVIGHRNPDTDSICSAIAYAELKNRTSTLVCEPRRAGKMNQETEFVLKKFGVTPPRMCTDVNPKIRDVDYREMPGIPGSTSLRRAWKIMRDQQIDTLSITSADNELEGIITVKDLATANMDVFDTAVLAKSRTSYKNILETLNGTMVVGNADAVCTTGHIKIGTATPEMLESSVEKGDIVILSNRYESQLCAIEKEASLLIICNGAKVGRTIQRIADETGVAIMTTPVDTYAAGKLISQCAPISYYMTRDNILKFTLVTPVADVLRVMAKVRHRYFPILDEEGKYCGMVSRRNVIALRKRRIILVDHNEATQAVEGFDQAEILEIIDHHRIGSLETSGPVYFRNQPVGCTATIITQMYDENGVDIPPQIAGLLLAAILSDTLAFRSPTCTPVDENAAKRLAKIAGVDIEEFSTEMFEAGEKLDGKTPEEVFLQDFKVFMCGDIRFGVAQGSYMTRKNLQAAQALLQPYLEEARNKQNVEDLYMLLTDVPKEESVVICTGRYAAEVLSNGFESRPAADGSWTLPGVVSRKKQFIPAMMSAYQEL</sequence>
<dbReference type="SMART" id="SM00116">
    <property type="entry name" value="CBS"/>
    <property type="match status" value="2"/>
</dbReference>
<keyword evidence="11" id="KW-1185">Reference proteome</keyword>
<dbReference type="Pfam" id="PF02833">
    <property type="entry name" value="DHHA2"/>
    <property type="match status" value="1"/>
</dbReference>
<evidence type="ECO:0000256" key="8">
    <source>
        <dbReference type="PROSITE-ProRule" id="PRU00703"/>
    </source>
</evidence>
<accession>A0ABS8FHQ3</accession>
<evidence type="ECO:0000256" key="3">
    <source>
        <dbReference type="ARBA" id="ARBA00022723"/>
    </source>
</evidence>
<dbReference type="SMART" id="SM01131">
    <property type="entry name" value="DHHA2"/>
    <property type="match status" value="1"/>
</dbReference>
<dbReference type="Proteomes" id="UP001199236">
    <property type="component" value="Unassembled WGS sequence"/>
</dbReference>
<dbReference type="NCBIfam" id="NF011442">
    <property type="entry name" value="PRK14869.1-4"/>
    <property type="match status" value="1"/>
</dbReference>
<dbReference type="EC" id="3.6.1.1" evidence="2"/>
<evidence type="ECO:0000256" key="1">
    <source>
        <dbReference type="ARBA" id="ARBA00001936"/>
    </source>
</evidence>
<dbReference type="GeneID" id="90661624"/>
<dbReference type="InterPro" id="IPR038763">
    <property type="entry name" value="DHH_sf"/>
</dbReference>
<evidence type="ECO:0000313" key="10">
    <source>
        <dbReference type="EMBL" id="MCC2213522.1"/>
    </source>
</evidence>
<keyword evidence="8" id="KW-0129">CBS domain</keyword>
<evidence type="ECO:0000313" key="11">
    <source>
        <dbReference type="Proteomes" id="UP001199236"/>
    </source>
</evidence>
<evidence type="ECO:0000256" key="7">
    <source>
        <dbReference type="ARBA" id="ARBA00047820"/>
    </source>
</evidence>
<dbReference type="InterPro" id="IPR000644">
    <property type="entry name" value="CBS_dom"/>
</dbReference>
<dbReference type="CDD" id="cd02205">
    <property type="entry name" value="CBS_pair_SF"/>
    <property type="match status" value="1"/>
</dbReference>
<dbReference type="InterPro" id="IPR004097">
    <property type="entry name" value="DHHA2"/>
</dbReference>
<keyword evidence="5" id="KW-0464">Manganese</keyword>
<dbReference type="EMBL" id="JAJEQO010000011">
    <property type="protein sequence ID" value="MCC2213522.1"/>
    <property type="molecule type" value="Genomic_DNA"/>
</dbReference>
<dbReference type="InterPro" id="IPR028979">
    <property type="entry name" value="Ser_kin/Pase_Hpr-like_N_sf"/>
</dbReference>
<proteinExistence type="predicted"/>
<comment type="catalytic activity">
    <reaction evidence="7">
        <text>diphosphate + H2O = 2 phosphate + H(+)</text>
        <dbReference type="Rhea" id="RHEA:24576"/>
        <dbReference type="ChEBI" id="CHEBI:15377"/>
        <dbReference type="ChEBI" id="CHEBI:15378"/>
        <dbReference type="ChEBI" id="CHEBI:33019"/>
        <dbReference type="ChEBI" id="CHEBI:43474"/>
        <dbReference type="EC" id="3.6.1.1"/>
    </reaction>
</comment>
<dbReference type="SUPFAM" id="SSF64182">
    <property type="entry name" value="DHH phosphoesterases"/>
    <property type="match status" value="1"/>
</dbReference>
<protein>
    <recommendedName>
        <fullName evidence="2">inorganic diphosphatase</fullName>
        <ecNumber evidence="2">3.6.1.1</ecNumber>
    </recommendedName>
    <alternativeName>
        <fullName evidence="6">Pyrophosphate phospho-hydrolase</fullName>
    </alternativeName>
</protein>
<dbReference type="PANTHER" id="PTHR12112">
    <property type="entry name" value="BNIP - RELATED"/>
    <property type="match status" value="1"/>
</dbReference>
<dbReference type="Gene3D" id="3.10.580.10">
    <property type="entry name" value="CBS-domain"/>
    <property type="match status" value="1"/>
</dbReference>
<dbReference type="Gene3D" id="3.10.310.20">
    <property type="entry name" value="DHHA2 domain"/>
    <property type="match status" value="1"/>
</dbReference>
<dbReference type="SUPFAM" id="SSF54631">
    <property type="entry name" value="CBS-domain pair"/>
    <property type="match status" value="1"/>
</dbReference>
<gene>
    <name evidence="10" type="ORF">LKD34_08475</name>
</gene>
<evidence type="ECO:0000256" key="4">
    <source>
        <dbReference type="ARBA" id="ARBA00022801"/>
    </source>
</evidence>
<evidence type="ECO:0000256" key="2">
    <source>
        <dbReference type="ARBA" id="ARBA00012146"/>
    </source>
</evidence>